<dbReference type="AlphaFoldDB" id="A0ABD6BU31"/>
<evidence type="ECO:0000313" key="1">
    <source>
        <dbReference type="EMBL" id="MFD1568552.1"/>
    </source>
</evidence>
<accession>A0ABD6BU31</accession>
<comment type="caution">
    <text evidence="1">The sequence shown here is derived from an EMBL/GenBank/DDBJ whole genome shotgun (WGS) entry which is preliminary data.</text>
</comment>
<proteinExistence type="predicted"/>
<dbReference type="Proteomes" id="UP001597139">
    <property type="component" value="Unassembled WGS sequence"/>
</dbReference>
<organism evidence="1 2">
    <name type="scientific">Halolamina litorea</name>
    <dbReference type="NCBI Taxonomy" id="1515593"/>
    <lineage>
        <taxon>Archaea</taxon>
        <taxon>Methanobacteriati</taxon>
        <taxon>Methanobacteriota</taxon>
        <taxon>Stenosarchaea group</taxon>
        <taxon>Halobacteria</taxon>
        <taxon>Halobacteriales</taxon>
        <taxon>Haloferacaceae</taxon>
    </lineage>
</organism>
<name>A0ABD6BU31_9EURY</name>
<dbReference type="EMBL" id="JBHUCZ010000012">
    <property type="protein sequence ID" value="MFD1568552.1"/>
    <property type="molecule type" value="Genomic_DNA"/>
</dbReference>
<keyword evidence="2" id="KW-1185">Reference proteome</keyword>
<sequence length="79" mass="8893">MVRNFNDSDQGKRVVTADGDEVGMVSRAEGTRLHITPSENLSRSVRRRLGWSEDDEDVVLRKSKVDSIAGDEIHLKKNL</sequence>
<protein>
    <submittedName>
        <fullName evidence="1">DUF2171 domain-containing protein</fullName>
    </submittedName>
</protein>
<evidence type="ECO:0000313" key="2">
    <source>
        <dbReference type="Proteomes" id="UP001597139"/>
    </source>
</evidence>
<gene>
    <name evidence="1" type="ORF">ACFSAU_13740</name>
</gene>
<dbReference type="RefSeq" id="WP_267648050.1">
    <property type="nucleotide sequence ID" value="NZ_JANHGR010000003.1"/>
</dbReference>
<reference evidence="1 2" key="1">
    <citation type="journal article" date="2019" name="Int. J. Syst. Evol. Microbiol.">
        <title>The Global Catalogue of Microorganisms (GCM) 10K type strain sequencing project: providing services to taxonomists for standard genome sequencing and annotation.</title>
        <authorList>
            <consortium name="The Broad Institute Genomics Platform"/>
            <consortium name="The Broad Institute Genome Sequencing Center for Infectious Disease"/>
            <person name="Wu L."/>
            <person name="Ma J."/>
        </authorList>
    </citation>
    <scope>NUCLEOTIDE SEQUENCE [LARGE SCALE GENOMIC DNA]</scope>
    <source>
        <strain evidence="1 2">CGMCC 1.12859</strain>
    </source>
</reference>